<organism evidence="6 7">
    <name type="scientific">Saccharothrix australiensis</name>
    <dbReference type="NCBI Taxonomy" id="2072"/>
    <lineage>
        <taxon>Bacteria</taxon>
        <taxon>Bacillati</taxon>
        <taxon>Actinomycetota</taxon>
        <taxon>Actinomycetes</taxon>
        <taxon>Pseudonocardiales</taxon>
        <taxon>Pseudonocardiaceae</taxon>
        <taxon>Saccharothrix</taxon>
    </lineage>
</organism>
<feature type="region of interest" description="Disordered" evidence="4">
    <location>
        <begin position="107"/>
        <end position="147"/>
    </location>
</feature>
<keyword evidence="7" id="KW-1185">Reference proteome</keyword>
<evidence type="ECO:0000256" key="3">
    <source>
        <dbReference type="ARBA" id="ARBA00023163"/>
    </source>
</evidence>
<dbReference type="PROSITE" id="PS50043">
    <property type="entry name" value="HTH_LUXR_2"/>
    <property type="match status" value="1"/>
</dbReference>
<proteinExistence type="predicted"/>
<dbReference type="EMBL" id="RBXO01000001">
    <property type="protein sequence ID" value="RKT53619.1"/>
    <property type="molecule type" value="Genomic_DNA"/>
</dbReference>
<dbReference type="SMART" id="SM00421">
    <property type="entry name" value="HTH_LUXR"/>
    <property type="match status" value="1"/>
</dbReference>
<dbReference type="Proteomes" id="UP000282084">
    <property type="component" value="Unassembled WGS sequence"/>
</dbReference>
<dbReference type="GO" id="GO:0006355">
    <property type="term" value="P:regulation of DNA-templated transcription"/>
    <property type="evidence" value="ECO:0007669"/>
    <property type="project" value="InterPro"/>
</dbReference>
<dbReference type="InterPro" id="IPR036388">
    <property type="entry name" value="WH-like_DNA-bd_sf"/>
</dbReference>
<evidence type="ECO:0000313" key="6">
    <source>
        <dbReference type="EMBL" id="RKT53619.1"/>
    </source>
</evidence>
<comment type="caution">
    <text evidence="6">The sequence shown here is derived from an EMBL/GenBank/DDBJ whole genome shotgun (WGS) entry which is preliminary data.</text>
</comment>
<sequence length="223" mass="24335">MGDLNPASEPEQLAGHTSHVFQRWLDINGLTTADVVHDLECRADLHGWSRDELASCLRWLHFGQHAEPMPPRLLQAVSSRMEAALHETLAKVQWMATQHRAGAELAATAGRAQRSGRDGSPGIPAQRHPAGRIRAAVEPTPGKRADDLTPRERQVLQLLGLGQSNRRISRCLGLSEKTVKNYLSSLFTKLSVTDRTTAVLVALRHGYISVPSTARDVAGPVSP</sequence>
<keyword evidence="1" id="KW-0805">Transcription regulation</keyword>
<dbReference type="Pfam" id="PF00196">
    <property type="entry name" value="GerE"/>
    <property type="match status" value="1"/>
</dbReference>
<keyword evidence="3" id="KW-0804">Transcription</keyword>
<dbReference type="CDD" id="cd06170">
    <property type="entry name" value="LuxR_C_like"/>
    <property type="match status" value="1"/>
</dbReference>
<evidence type="ECO:0000313" key="7">
    <source>
        <dbReference type="Proteomes" id="UP000282084"/>
    </source>
</evidence>
<reference evidence="6 7" key="1">
    <citation type="submission" date="2018-10" db="EMBL/GenBank/DDBJ databases">
        <title>Sequencing the genomes of 1000 actinobacteria strains.</title>
        <authorList>
            <person name="Klenk H.-P."/>
        </authorList>
    </citation>
    <scope>NUCLEOTIDE SEQUENCE [LARGE SCALE GENOMIC DNA]</scope>
    <source>
        <strain evidence="6 7">DSM 43800</strain>
    </source>
</reference>
<evidence type="ECO:0000256" key="1">
    <source>
        <dbReference type="ARBA" id="ARBA00023015"/>
    </source>
</evidence>
<protein>
    <submittedName>
        <fullName evidence="6">Regulatory LuxR family protein</fullName>
    </submittedName>
</protein>
<dbReference type="InterPro" id="IPR000792">
    <property type="entry name" value="Tscrpt_reg_LuxR_C"/>
</dbReference>
<accession>A0A495VWK3</accession>
<evidence type="ECO:0000259" key="5">
    <source>
        <dbReference type="PROSITE" id="PS50043"/>
    </source>
</evidence>
<dbReference type="SUPFAM" id="SSF46894">
    <property type="entry name" value="C-terminal effector domain of the bipartite response regulators"/>
    <property type="match status" value="1"/>
</dbReference>
<evidence type="ECO:0000256" key="4">
    <source>
        <dbReference type="SAM" id="MobiDB-lite"/>
    </source>
</evidence>
<dbReference type="PANTHER" id="PTHR44688:SF16">
    <property type="entry name" value="DNA-BINDING TRANSCRIPTIONAL ACTIVATOR DEVR_DOSR"/>
    <property type="match status" value="1"/>
</dbReference>
<dbReference type="AlphaFoldDB" id="A0A495VWK3"/>
<evidence type="ECO:0000256" key="2">
    <source>
        <dbReference type="ARBA" id="ARBA00023125"/>
    </source>
</evidence>
<dbReference type="PRINTS" id="PR00038">
    <property type="entry name" value="HTHLUXR"/>
</dbReference>
<dbReference type="PANTHER" id="PTHR44688">
    <property type="entry name" value="DNA-BINDING TRANSCRIPTIONAL ACTIVATOR DEVR_DOSR"/>
    <property type="match status" value="1"/>
</dbReference>
<dbReference type="Gene3D" id="1.10.10.10">
    <property type="entry name" value="Winged helix-like DNA-binding domain superfamily/Winged helix DNA-binding domain"/>
    <property type="match status" value="1"/>
</dbReference>
<dbReference type="GO" id="GO:0003677">
    <property type="term" value="F:DNA binding"/>
    <property type="evidence" value="ECO:0007669"/>
    <property type="project" value="UniProtKB-KW"/>
</dbReference>
<dbReference type="InterPro" id="IPR016032">
    <property type="entry name" value="Sig_transdc_resp-reg_C-effctor"/>
</dbReference>
<dbReference type="PROSITE" id="PS00622">
    <property type="entry name" value="HTH_LUXR_1"/>
    <property type="match status" value="1"/>
</dbReference>
<keyword evidence="2" id="KW-0238">DNA-binding</keyword>
<gene>
    <name evidence="6" type="ORF">C8E97_2191</name>
</gene>
<feature type="domain" description="HTH luxR-type" evidence="5">
    <location>
        <begin position="141"/>
        <end position="206"/>
    </location>
</feature>
<name>A0A495VWK3_9PSEU</name>